<comment type="caution">
    <text evidence="2">The sequence shown here is derived from an EMBL/GenBank/DDBJ whole genome shotgun (WGS) entry which is preliminary data.</text>
</comment>
<feature type="domain" description="Metallo-beta-lactamase" evidence="1">
    <location>
        <begin position="12"/>
        <end position="194"/>
    </location>
</feature>
<accession>A0A644ZVQ3</accession>
<dbReference type="InterPro" id="IPR052533">
    <property type="entry name" value="WalJ/YycJ-like"/>
</dbReference>
<evidence type="ECO:0000259" key="1">
    <source>
        <dbReference type="SMART" id="SM00849"/>
    </source>
</evidence>
<sequence length="260" mass="27832">MLRLKSLGSGSSGNSTLIEGRSGTLTRRLLVDCGIGIRTLALRLGEAGNAIAQIDAIFITHEHSDHVGCMATLALRHGIPVWMSRGTYAAIGEPELHGLLRIAEHNSPIDMGGAFEALPFSVPHDAREPLHLRLSDGSHHAAVLTDLGHASPEVIPYVTNCQALLIEANHDAEMLRTGRYPAFLKRRIAGANGHLANEQTEALLRTVNHAGLQRVVAAHLSAENNRPELARAAVARALGWSPDDVDIALQRGGSPWVQLG</sequence>
<dbReference type="Pfam" id="PF12706">
    <property type="entry name" value="Lactamase_B_2"/>
    <property type="match status" value="1"/>
</dbReference>
<reference evidence="2" key="1">
    <citation type="submission" date="2019-08" db="EMBL/GenBank/DDBJ databases">
        <authorList>
            <person name="Kucharzyk K."/>
            <person name="Murdoch R.W."/>
            <person name="Higgins S."/>
            <person name="Loffler F."/>
        </authorList>
    </citation>
    <scope>NUCLEOTIDE SEQUENCE</scope>
</reference>
<dbReference type="PANTHER" id="PTHR47619:SF1">
    <property type="entry name" value="EXODEOXYRIBONUCLEASE WALJ"/>
    <property type="match status" value="1"/>
</dbReference>
<protein>
    <submittedName>
        <fullName evidence="2">Putative metallo-hydrolase YycJ</fullName>
        <ecNumber evidence="2">3.-.-.-</ecNumber>
    </submittedName>
</protein>
<keyword evidence="2" id="KW-0378">Hydrolase</keyword>
<evidence type="ECO:0000313" key="2">
    <source>
        <dbReference type="EMBL" id="MPM44508.1"/>
    </source>
</evidence>
<organism evidence="2">
    <name type="scientific">bioreactor metagenome</name>
    <dbReference type="NCBI Taxonomy" id="1076179"/>
    <lineage>
        <taxon>unclassified sequences</taxon>
        <taxon>metagenomes</taxon>
        <taxon>ecological metagenomes</taxon>
    </lineage>
</organism>
<dbReference type="GO" id="GO:0016787">
    <property type="term" value="F:hydrolase activity"/>
    <property type="evidence" value="ECO:0007669"/>
    <property type="project" value="UniProtKB-KW"/>
</dbReference>
<dbReference type="Gene3D" id="3.60.15.10">
    <property type="entry name" value="Ribonuclease Z/Hydroxyacylglutathione hydrolase-like"/>
    <property type="match status" value="1"/>
</dbReference>
<dbReference type="InterPro" id="IPR036866">
    <property type="entry name" value="RibonucZ/Hydroxyglut_hydro"/>
</dbReference>
<dbReference type="PANTHER" id="PTHR47619">
    <property type="entry name" value="METALLO-HYDROLASE YYCJ-RELATED"/>
    <property type="match status" value="1"/>
</dbReference>
<dbReference type="SUPFAM" id="SSF56281">
    <property type="entry name" value="Metallo-hydrolase/oxidoreductase"/>
    <property type="match status" value="1"/>
</dbReference>
<dbReference type="SMART" id="SM00849">
    <property type="entry name" value="Lactamase_B"/>
    <property type="match status" value="1"/>
</dbReference>
<gene>
    <name evidence="2" type="primary">yycJ_20</name>
    <name evidence="2" type="ORF">SDC9_91186</name>
</gene>
<dbReference type="AlphaFoldDB" id="A0A644ZVQ3"/>
<dbReference type="EMBL" id="VSSQ01010503">
    <property type="protein sequence ID" value="MPM44508.1"/>
    <property type="molecule type" value="Genomic_DNA"/>
</dbReference>
<name>A0A644ZVQ3_9ZZZZ</name>
<proteinExistence type="predicted"/>
<dbReference type="EC" id="3.-.-.-" evidence="2"/>
<dbReference type="InterPro" id="IPR001279">
    <property type="entry name" value="Metallo-B-lactamas"/>
</dbReference>